<reference evidence="1" key="1">
    <citation type="submission" date="2022-07" db="EMBL/GenBank/DDBJ databases">
        <title>Taxonomy of Aspergillus series Nigri: significant species reduction supported by multi-species coalescent approaches.</title>
        <authorList>
            <person name="Bian C."/>
            <person name="Kusuya Y."/>
            <person name="Sklenar F."/>
            <person name="D'hooge E."/>
            <person name="Yaguchi T."/>
            <person name="Takahashi H."/>
            <person name="Hubka V."/>
        </authorList>
    </citation>
    <scope>NUCLEOTIDE SEQUENCE</scope>
    <source>
        <strain evidence="1">IFM 63604</strain>
    </source>
</reference>
<sequence>MREAQELWNPALGVAKPAFSSDELRQIEVGKVQTLESLARLFLRNQFFDAAQNAMERAQVHWSIGI</sequence>
<dbReference type="Proteomes" id="UP001144191">
    <property type="component" value="Unassembled WGS sequence"/>
</dbReference>
<proteinExistence type="predicted"/>
<comment type="caution">
    <text evidence="1">The sequence shown here is derived from an EMBL/GenBank/DDBJ whole genome shotgun (WGS) entry which is preliminary data.</text>
</comment>
<evidence type="ECO:0000313" key="2">
    <source>
        <dbReference type="Proteomes" id="UP001144191"/>
    </source>
</evidence>
<gene>
    <name evidence="1" type="ORF">AnigIFM63604_007419</name>
</gene>
<accession>A0A9W6EGN5</accession>
<dbReference type="AlphaFoldDB" id="A0A9W6EGN5"/>
<dbReference type="EMBL" id="BRPB01000451">
    <property type="protein sequence ID" value="GLA56290.1"/>
    <property type="molecule type" value="Genomic_DNA"/>
</dbReference>
<name>A0A9W6EGN5_ASPNG</name>
<feature type="non-terminal residue" evidence="1">
    <location>
        <position position="66"/>
    </location>
</feature>
<protein>
    <submittedName>
        <fullName evidence="1">Uncharacterized protein</fullName>
    </submittedName>
</protein>
<evidence type="ECO:0000313" key="1">
    <source>
        <dbReference type="EMBL" id="GLA56290.1"/>
    </source>
</evidence>
<organism evidence="1 2">
    <name type="scientific">Aspergillus niger</name>
    <dbReference type="NCBI Taxonomy" id="5061"/>
    <lineage>
        <taxon>Eukaryota</taxon>
        <taxon>Fungi</taxon>
        <taxon>Dikarya</taxon>
        <taxon>Ascomycota</taxon>
        <taxon>Pezizomycotina</taxon>
        <taxon>Eurotiomycetes</taxon>
        <taxon>Eurotiomycetidae</taxon>
        <taxon>Eurotiales</taxon>
        <taxon>Aspergillaceae</taxon>
        <taxon>Aspergillus</taxon>
        <taxon>Aspergillus subgen. Circumdati</taxon>
    </lineage>
</organism>